<dbReference type="EMBL" id="CP130612">
    <property type="protein sequence ID" value="WKW11803.1"/>
    <property type="molecule type" value="Genomic_DNA"/>
</dbReference>
<accession>A0AA49Q6N7</accession>
<dbReference type="InterPro" id="IPR011042">
    <property type="entry name" value="6-blade_b-propeller_TolB-like"/>
</dbReference>
<dbReference type="PROSITE" id="PS51125">
    <property type="entry name" value="NHL"/>
    <property type="match status" value="1"/>
</dbReference>
<evidence type="ECO:0000313" key="6">
    <source>
        <dbReference type="Proteomes" id="UP001229955"/>
    </source>
</evidence>
<dbReference type="Proteomes" id="UP001229955">
    <property type="component" value="Chromosome"/>
</dbReference>
<keyword evidence="3" id="KW-0732">Signal</keyword>
<dbReference type="AlphaFoldDB" id="A0AA49Q6N7"/>
<sequence>MSASAVWIPLRAATQCLLAVLSAAACSQTDVDPETARPVARVAAVDTLLESDTIYVARVSRAYMAPDGRTFVTDQVQRRVLEFASDGALLRVFGRSGDGPGEFRGPTAMSVWGRDSLVVTDLTNRRVSVFRQSDGQFLWHANGLGSVSSLGPVGSRLIVASLSPDSFTTVGILEPGSRTLRPALPLPDSLLRHQLGIASFPRSVVGVSATHVVTAVLWSDVVSVFDSALAPQFSFVVPRRTRRAIPVDLDAALRPVANTSGRSTLMPALISIEVLRNGWLAFVHKEWIAPPGGISDPTRVAIEATMHAYVTVVDLSARRACADIELPTDWSENPQFISVGETIAGVGHVVGASARPTLEVRKFELQLDECDWAPLPVSAS</sequence>
<feature type="signal peptide" evidence="3">
    <location>
        <begin position="1"/>
        <end position="25"/>
    </location>
</feature>
<dbReference type="EMBL" id="CP130613">
    <property type="protein sequence ID" value="WKW14713.1"/>
    <property type="molecule type" value="Genomic_DNA"/>
</dbReference>
<proteinExistence type="predicted"/>
<dbReference type="RefSeq" id="WP_367887491.1">
    <property type="nucleotide sequence ID" value="NZ_CP130612.1"/>
</dbReference>
<gene>
    <name evidence="4" type="ORF">Strain138_001069</name>
    <name evidence="5" type="ORF">Strain318_001069</name>
</gene>
<evidence type="ECO:0000313" key="4">
    <source>
        <dbReference type="EMBL" id="WKW11803.1"/>
    </source>
</evidence>
<dbReference type="SUPFAM" id="SSF63829">
    <property type="entry name" value="Calcium-dependent phosphotriesterase"/>
    <property type="match status" value="1"/>
</dbReference>
<keyword evidence="1" id="KW-0677">Repeat</keyword>
<organism evidence="5 6">
    <name type="scientific">Pseudogemmatithrix spongiicola</name>
    <dbReference type="NCBI Taxonomy" id="3062599"/>
    <lineage>
        <taxon>Bacteria</taxon>
        <taxon>Pseudomonadati</taxon>
        <taxon>Gemmatimonadota</taxon>
        <taxon>Gemmatimonadia</taxon>
        <taxon>Gemmatimonadales</taxon>
        <taxon>Gemmatimonadaceae</taxon>
        <taxon>Pseudogemmatithrix</taxon>
    </lineage>
</organism>
<evidence type="ECO:0000256" key="3">
    <source>
        <dbReference type="SAM" id="SignalP"/>
    </source>
</evidence>
<feature type="repeat" description="NHL" evidence="2">
    <location>
        <begin position="90"/>
        <end position="133"/>
    </location>
</feature>
<protein>
    <recommendedName>
        <fullName evidence="7">6-bladed beta-propeller</fullName>
    </recommendedName>
</protein>
<feature type="chain" id="PRO_5041242396" description="6-bladed beta-propeller" evidence="3">
    <location>
        <begin position="26"/>
        <end position="380"/>
    </location>
</feature>
<dbReference type="KEGG" id="pspc:Strain318_001069"/>
<evidence type="ECO:0000313" key="5">
    <source>
        <dbReference type="EMBL" id="WKW14713.1"/>
    </source>
</evidence>
<evidence type="ECO:0000256" key="1">
    <source>
        <dbReference type="ARBA" id="ARBA00022737"/>
    </source>
</evidence>
<evidence type="ECO:0008006" key="7">
    <source>
        <dbReference type="Google" id="ProtNLM"/>
    </source>
</evidence>
<keyword evidence="6" id="KW-1185">Reference proteome</keyword>
<reference evidence="5" key="1">
    <citation type="submission" date="2023-07" db="EMBL/GenBank/DDBJ databases">
        <authorList>
            <person name="Haufschild T."/>
            <person name="Kallscheuer N."/>
            <person name="Hammer J."/>
            <person name="Kohn T."/>
            <person name="Kabuu M."/>
            <person name="Jogler M."/>
            <person name="Wohfarth N."/>
            <person name="Heuer A."/>
            <person name="Rohde M."/>
            <person name="van Teeseling M.C.F."/>
            <person name="Jogler C."/>
        </authorList>
    </citation>
    <scope>NUCLEOTIDE SEQUENCE</scope>
    <source>
        <strain evidence="4">Strain 138</strain>
        <strain evidence="5">Strain 318</strain>
    </source>
</reference>
<dbReference type="InterPro" id="IPR001258">
    <property type="entry name" value="NHL_repeat"/>
</dbReference>
<name>A0AA49Q6N7_9BACT</name>
<accession>A0AA49Q4E6</accession>
<evidence type="ECO:0000256" key="2">
    <source>
        <dbReference type="PROSITE-ProRule" id="PRU00504"/>
    </source>
</evidence>
<dbReference type="Gene3D" id="2.120.10.30">
    <property type="entry name" value="TolB, C-terminal domain"/>
    <property type="match status" value="1"/>
</dbReference>